<dbReference type="Pfam" id="PF14016">
    <property type="entry name" value="DUF4232"/>
    <property type="match status" value="1"/>
</dbReference>
<gene>
    <name evidence="2" type="ORF">QNN03_02665</name>
</gene>
<organism evidence="2 3">
    <name type="scientific">Streptomyces fuscus</name>
    <dbReference type="NCBI Taxonomy" id="3048495"/>
    <lineage>
        <taxon>Bacteria</taxon>
        <taxon>Bacillati</taxon>
        <taxon>Actinomycetota</taxon>
        <taxon>Actinomycetes</taxon>
        <taxon>Kitasatosporales</taxon>
        <taxon>Streptomycetaceae</taxon>
        <taxon>Streptomyces</taxon>
    </lineage>
</organism>
<dbReference type="PROSITE" id="PS51257">
    <property type="entry name" value="PROKAR_LIPOPROTEIN"/>
    <property type="match status" value="1"/>
</dbReference>
<evidence type="ECO:0000313" key="3">
    <source>
        <dbReference type="Proteomes" id="UP001241926"/>
    </source>
</evidence>
<evidence type="ECO:0000313" key="2">
    <source>
        <dbReference type="EMBL" id="MDL2075340.1"/>
    </source>
</evidence>
<dbReference type="InterPro" id="IPR025326">
    <property type="entry name" value="DUF4232"/>
</dbReference>
<name>A0ABT7IRY0_9ACTN</name>
<reference evidence="2 3" key="1">
    <citation type="submission" date="2023-05" db="EMBL/GenBank/DDBJ databases">
        <title>Streptomyces fuscus sp. nov., a brown-black pigment producing actinomyces isolated from dry sand of Sea duck farm.</title>
        <authorList>
            <person name="Xie J."/>
            <person name="Shen N."/>
        </authorList>
    </citation>
    <scope>NUCLEOTIDE SEQUENCE [LARGE SCALE GENOMIC DNA]</scope>
    <source>
        <strain evidence="2 3">GXMU-J15</strain>
    </source>
</reference>
<protein>
    <submittedName>
        <fullName evidence="2">DUF4232 domain-containing protein</fullName>
    </submittedName>
</protein>
<accession>A0ABT7IRY0</accession>
<evidence type="ECO:0000259" key="1">
    <source>
        <dbReference type="Pfam" id="PF14016"/>
    </source>
</evidence>
<proteinExistence type="predicted"/>
<dbReference type="RefSeq" id="WP_261719094.1">
    <property type="nucleotide sequence ID" value="NZ_JASJUS010000002.1"/>
</dbReference>
<dbReference type="Proteomes" id="UP001241926">
    <property type="component" value="Unassembled WGS sequence"/>
</dbReference>
<sequence length="174" mass="17068">MRATALLSPVAALTAALLLTSCGDGDGDSGGEGTPKKTAVGACAFGDLEMKVGPANAAPAPGDSGNVPVTLTNKGAKCTLEGLPSVTLTADGTSAEVAPDPAATGEKRTLAEGGSMTVIITYVRGEEGGGLAPKSAEFGLPGADATQDFPWSYGVVALKDGKPDATVSGFQQGD</sequence>
<keyword evidence="3" id="KW-1185">Reference proteome</keyword>
<dbReference type="EMBL" id="JASJUS010000002">
    <property type="protein sequence ID" value="MDL2075340.1"/>
    <property type="molecule type" value="Genomic_DNA"/>
</dbReference>
<feature type="domain" description="DUF4232" evidence="1">
    <location>
        <begin position="43"/>
        <end position="168"/>
    </location>
</feature>
<comment type="caution">
    <text evidence="2">The sequence shown here is derived from an EMBL/GenBank/DDBJ whole genome shotgun (WGS) entry which is preliminary data.</text>
</comment>